<dbReference type="InterPro" id="IPR000740">
    <property type="entry name" value="GrpE"/>
</dbReference>
<gene>
    <name evidence="2" type="primary">grpE</name>
    <name evidence="2" type="ORF">BMF81_01521</name>
</gene>
<reference evidence="2 3" key="1">
    <citation type="submission" date="2017-03" db="EMBL/GenBank/DDBJ databases">
        <title>Comparative genomics of the toxic Baltic Sea cyanobacteria Nodularia spumigena UHCC 0039 and its response on varying salinity.</title>
        <authorList>
            <person name="Teikari J.E."/>
        </authorList>
    </citation>
    <scope>NUCLEOTIDE SEQUENCE [LARGE SCALE GENOMIC DNA]</scope>
    <source>
        <strain evidence="2 3">UHCC 0039</strain>
    </source>
</reference>
<proteinExistence type="predicted"/>
<dbReference type="RefSeq" id="WP_107806143.1">
    <property type="nucleotide sequence ID" value="NZ_CAWNZE010000001.1"/>
</dbReference>
<dbReference type="GO" id="GO:0051087">
    <property type="term" value="F:protein-folding chaperone binding"/>
    <property type="evidence" value="ECO:0007669"/>
    <property type="project" value="InterPro"/>
</dbReference>
<evidence type="ECO:0000313" key="2">
    <source>
        <dbReference type="EMBL" id="AVZ30191.1"/>
    </source>
</evidence>
<protein>
    <submittedName>
        <fullName evidence="2">Protein GrpE</fullName>
    </submittedName>
</protein>
<dbReference type="InterPro" id="IPR009012">
    <property type="entry name" value="GrpE_head"/>
</dbReference>
<dbReference type="GO" id="GO:0000774">
    <property type="term" value="F:adenyl-nucleotide exchange factor activity"/>
    <property type="evidence" value="ECO:0007669"/>
    <property type="project" value="InterPro"/>
</dbReference>
<dbReference type="SUPFAM" id="SSF51064">
    <property type="entry name" value="Head domain of nucleotide exchange factor GrpE"/>
    <property type="match status" value="1"/>
</dbReference>
<dbReference type="Proteomes" id="UP000244056">
    <property type="component" value="Chromosome"/>
</dbReference>
<dbReference type="EMBL" id="CP020114">
    <property type="protein sequence ID" value="AVZ30191.1"/>
    <property type="molecule type" value="Genomic_DNA"/>
</dbReference>
<accession>A0A2S0Q732</accession>
<name>A0A2S0Q732_NODSP</name>
<dbReference type="Pfam" id="PF01025">
    <property type="entry name" value="GrpE"/>
    <property type="match status" value="1"/>
</dbReference>
<organism evidence="2 3">
    <name type="scientific">Nodularia spumigena UHCC 0039</name>
    <dbReference type="NCBI Taxonomy" id="1914872"/>
    <lineage>
        <taxon>Bacteria</taxon>
        <taxon>Bacillati</taxon>
        <taxon>Cyanobacteriota</taxon>
        <taxon>Cyanophyceae</taxon>
        <taxon>Nostocales</taxon>
        <taxon>Nodulariaceae</taxon>
        <taxon>Nodularia</taxon>
    </lineage>
</organism>
<evidence type="ECO:0000313" key="3">
    <source>
        <dbReference type="Proteomes" id="UP000244056"/>
    </source>
</evidence>
<dbReference type="Gene3D" id="2.30.22.10">
    <property type="entry name" value="Head domain of nucleotide exchange factor GrpE"/>
    <property type="match status" value="1"/>
</dbReference>
<dbReference type="GO" id="GO:0042803">
    <property type="term" value="F:protein homodimerization activity"/>
    <property type="evidence" value="ECO:0007669"/>
    <property type="project" value="InterPro"/>
</dbReference>
<evidence type="ECO:0000256" key="1">
    <source>
        <dbReference type="ARBA" id="ARBA00023186"/>
    </source>
</evidence>
<dbReference type="KEGG" id="nsp:BMF81_01521"/>
<sequence length="160" mass="18621">MNKEPEIFRLSQEQRKKLVQEVTYLLKEQVSLQQALREQQQLGAEAKEELFLELLEVLDALEFLQNYVTEHIESVPKSWASLPKALASIEKKCLGILSQRQVKPIDFQDSQPDFSLCKVIDIEVRDDLENQTITKIVRRGFRINDKLLRPVEVITSKTQK</sequence>
<dbReference type="GeneID" id="78016868"/>
<keyword evidence="1" id="KW-0143">Chaperone</keyword>
<dbReference type="AlphaFoldDB" id="A0A2S0Q732"/>
<dbReference type="GO" id="GO:0006457">
    <property type="term" value="P:protein folding"/>
    <property type="evidence" value="ECO:0007669"/>
    <property type="project" value="InterPro"/>
</dbReference>